<dbReference type="STRING" id="743788.S8DTI6"/>
<dbReference type="InterPro" id="IPR018810">
    <property type="entry name" value="UPF0662"/>
</dbReference>
<dbReference type="PANTHER" id="PTHR28086:SF1">
    <property type="entry name" value="CU(2+) SUPPRESSING AND BLEOMYCIN SENSITIVE PROTEIN 1"/>
    <property type="match status" value="1"/>
</dbReference>
<dbReference type="FunCoup" id="S8DTI6">
    <property type="interactions" value="1"/>
</dbReference>
<feature type="region of interest" description="Disordered" evidence="1">
    <location>
        <begin position="57"/>
        <end position="125"/>
    </location>
</feature>
<gene>
    <name evidence="2" type="ORF">FOMPIDRAFT_1054959</name>
</gene>
<dbReference type="GO" id="GO:0005634">
    <property type="term" value="C:nucleus"/>
    <property type="evidence" value="ECO:0007669"/>
    <property type="project" value="TreeGrafter"/>
</dbReference>
<accession>S8DTI6</accession>
<dbReference type="GO" id="GO:0005737">
    <property type="term" value="C:cytoplasm"/>
    <property type="evidence" value="ECO:0007669"/>
    <property type="project" value="TreeGrafter"/>
</dbReference>
<dbReference type="eggNOG" id="ENOG502QPV0">
    <property type="taxonomic scope" value="Eukaryota"/>
</dbReference>
<evidence type="ECO:0000256" key="1">
    <source>
        <dbReference type="SAM" id="MobiDB-lite"/>
    </source>
</evidence>
<name>S8DTI6_FOMSC</name>
<dbReference type="Pfam" id="PF10303">
    <property type="entry name" value="DUF2408"/>
    <property type="match status" value="2"/>
</dbReference>
<feature type="compositionally biased region" description="Basic and acidic residues" evidence="1">
    <location>
        <begin position="103"/>
        <end position="125"/>
    </location>
</feature>
<dbReference type="HOGENOM" id="CLU_026648_1_0_1"/>
<dbReference type="PANTHER" id="PTHR28086">
    <property type="entry name" value="UPF0662 PROTEIN YPL260W"/>
    <property type="match status" value="1"/>
</dbReference>
<keyword evidence="3" id="KW-1185">Reference proteome</keyword>
<reference evidence="2 3" key="1">
    <citation type="journal article" date="2012" name="Science">
        <title>The Paleozoic origin of enzymatic lignin decomposition reconstructed from 31 fungal genomes.</title>
        <authorList>
            <person name="Floudas D."/>
            <person name="Binder M."/>
            <person name="Riley R."/>
            <person name="Barry K."/>
            <person name="Blanchette R.A."/>
            <person name="Henrissat B."/>
            <person name="Martinez A.T."/>
            <person name="Otillar R."/>
            <person name="Spatafora J.W."/>
            <person name="Yadav J.S."/>
            <person name="Aerts A."/>
            <person name="Benoit I."/>
            <person name="Boyd A."/>
            <person name="Carlson A."/>
            <person name="Copeland A."/>
            <person name="Coutinho P.M."/>
            <person name="de Vries R.P."/>
            <person name="Ferreira P."/>
            <person name="Findley K."/>
            <person name="Foster B."/>
            <person name="Gaskell J."/>
            <person name="Glotzer D."/>
            <person name="Gorecki P."/>
            <person name="Heitman J."/>
            <person name="Hesse C."/>
            <person name="Hori C."/>
            <person name="Igarashi K."/>
            <person name="Jurgens J.A."/>
            <person name="Kallen N."/>
            <person name="Kersten P."/>
            <person name="Kohler A."/>
            <person name="Kuees U."/>
            <person name="Kumar T.K.A."/>
            <person name="Kuo A."/>
            <person name="LaButti K."/>
            <person name="Larrondo L.F."/>
            <person name="Lindquist E."/>
            <person name="Ling A."/>
            <person name="Lombard V."/>
            <person name="Lucas S."/>
            <person name="Lundell T."/>
            <person name="Martin R."/>
            <person name="McLaughlin D.J."/>
            <person name="Morgenstern I."/>
            <person name="Morin E."/>
            <person name="Murat C."/>
            <person name="Nagy L.G."/>
            <person name="Nolan M."/>
            <person name="Ohm R.A."/>
            <person name="Patyshakuliyeva A."/>
            <person name="Rokas A."/>
            <person name="Ruiz-Duenas F.J."/>
            <person name="Sabat G."/>
            <person name="Salamov A."/>
            <person name="Samejima M."/>
            <person name="Schmutz J."/>
            <person name="Slot J.C."/>
            <person name="St John F."/>
            <person name="Stenlid J."/>
            <person name="Sun H."/>
            <person name="Sun S."/>
            <person name="Syed K."/>
            <person name="Tsang A."/>
            <person name="Wiebenga A."/>
            <person name="Young D."/>
            <person name="Pisabarro A."/>
            <person name="Eastwood D.C."/>
            <person name="Martin F."/>
            <person name="Cullen D."/>
            <person name="Grigoriev I.V."/>
            <person name="Hibbett D.S."/>
        </authorList>
    </citation>
    <scope>NUCLEOTIDE SEQUENCE</scope>
    <source>
        <strain evidence="3">FP-58527</strain>
    </source>
</reference>
<organism evidence="2 3">
    <name type="scientific">Fomitopsis schrenkii</name>
    <name type="common">Brown rot fungus</name>
    <dbReference type="NCBI Taxonomy" id="2126942"/>
    <lineage>
        <taxon>Eukaryota</taxon>
        <taxon>Fungi</taxon>
        <taxon>Dikarya</taxon>
        <taxon>Basidiomycota</taxon>
        <taxon>Agaricomycotina</taxon>
        <taxon>Agaricomycetes</taxon>
        <taxon>Polyporales</taxon>
        <taxon>Fomitopsis</taxon>
    </lineage>
</organism>
<protein>
    <submittedName>
        <fullName evidence="2">Uncharacterized protein</fullName>
    </submittedName>
</protein>
<evidence type="ECO:0000313" key="3">
    <source>
        <dbReference type="Proteomes" id="UP000015241"/>
    </source>
</evidence>
<dbReference type="AlphaFoldDB" id="S8DTI6"/>
<sequence length="391" mass="44074">MAMTTLLERQLNECEIVLERLQESLAVLSPELVPIHERLVNMRRKLVALAAKETAREAAVANGNPVTVSPEPRRPLPTSQAATPPPEGDLRSASDKTPTAESEEAKTPTKESTPKPELPPAEKEGIKVKSELKALMEELRKIDSLSIVYLRKRVDGKFLGPGGMVPASQAVCSSLLEECFEIAQEIRAQDDSRYVASSLRPIYDRLSAIRRELEQLVLTHRWSLRETDLWNYSLSLQEIDKMRVDGKFVDAEGDRPSGQYVLLYLLRRCYGLIYRLLSSSEPVSEELMPIANKLSTVKKCLNEVLKYGGPFSPRDLYPYQLALYQIDSMRKEGKFVGVDGTIPEGQGIVMAHLNECHELLEMLKEAMETDEGDYDDEDDEEFVDEEDESEE</sequence>
<dbReference type="Proteomes" id="UP000015241">
    <property type="component" value="Unassembled WGS sequence"/>
</dbReference>
<evidence type="ECO:0000313" key="2">
    <source>
        <dbReference type="EMBL" id="EPS94533.1"/>
    </source>
</evidence>
<feature type="region of interest" description="Disordered" evidence="1">
    <location>
        <begin position="368"/>
        <end position="391"/>
    </location>
</feature>
<proteinExistence type="predicted"/>
<dbReference type="InParanoid" id="S8DTI6"/>
<dbReference type="EMBL" id="KE504229">
    <property type="protein sequence ID" value="EPS94533.1"/>
    <property type="molecule type" value="Genomic_DNA"/>
</dbReference>
<dbReference type="OrthoDB" id="2011986at2759"/>